<dbReference type="EMBL" id="RCML01000053">
    <property type="protein sequence ID" value="KAG2994984.1"/>
    <property type="molecule type" value="Genomic_DNA"/>
</dbReference>
<dbReference type="OrthoDB" id="1932312at2759"/>
<evidence type="ECO:0000256" key="1">
    <source>
        <dbReference type="ARBA" id="ARBA00022574"/>
    </source>
</evidence>
<feature type="coiled-coil region" evidence="3">
    <location>
        <begin position="7"/>
        <end position="55"/>
    </location>
</feature>
<evidence type="ECO:0000313" key="10">
    <source>
        <dbReference type="EMBL" id="RAW36601.1"/>
    </source>
</evidence>
<dbReference type="STRING" id="29920.A0A329SJ53"/>
<name>A0A329SJ53_9STRA</name>
<dbReference type="EMBL" id="MJFZ01000134">
    <property type="protein sequence ID" value="RAW36601.1"/>
    <property type="molecule type" value="Genomic_DNA"/>
</dbReference>
<dbReference type="Proteomes" id="UP000688947">
    <property type="component" value="Unassembled WGS sequence"/>
</dbReference>
<evidence type="ECO:0000313" key="4">
    <source>
        <dbReference type="EMBL" id="KAG2865252.1"/>
    </source>
</evidence>
<dbReference type="Proteomes" id="UP000760860">
    <property type="component" value="Unassembled WGS sequence"/>
</dbReference>
<dbReference type="AlphaFoldDB" id="A0A329SJ53"/>
<dbReference type="PANTHER" id="PTHR19848:SF8">
    <property type="entry name" value="F-BOX AND WD REPEAT DOMAIN CONTAINING 7"/>
    <property type="match status" value="1"/>
</dbReference>
<dbReference type="SMART" id="SM00320">
    <property type="entry name" value="WD40"/>
    <property type="match status" value="5"/>
</dbReference>
<reference evidence="10 11" key="1">
    <citation type="submission" date="2018-01" db="EMBL/GenBank/DDBJ databases">
        <title>Draft genome of the strawberry crown rot pathogen Phytophthora cactorum.</title>
        <authorList>
            <person name="Armitage A.D."/>
            <person name="Lysoe E."/>
            <person name="Nellist C.F."/>
            <person name="Harrison R.J."/>
            <person name="Brurberg M.B."/>
        </authorList>
    </citation>
    <scope>NUCLEOTIDE SEQUENCE [LARGE SCALE GENOMIC DNA]</scope>
    <source>
        <strain evidence="10 11">10300</strain>
    </source>
</reference>
<dbReference type="EMBL" id="RCMI01000092">
    <property type="protein sequence ID" value="KAG2936035.1"/>
    <property type="molecule type" value="Genomic_DNA"/>
</dbReference>
<evidence type="ECO:0000313" key="5">
    <source>
        <dbReference type="EMBL" id="KAG2936035.1"/>
    </source>
</evidence>
<accession>A0A329SJ53</accession>
<keyword evidence="3" id="KW-0175">Coiled coil</keyword>
<dbReference type="VEuPathDB" id="FungiDB:PC110_g7135"/>
<dbReference type="PROSITE" id="PS00678">
    <property type="entry name" value="WD_REPEATS_1"/>
    <property type="match status" value="1"/>
</dbReference>
<proteinExistence type="predicted"/>
<dbReference type="Proteomes" id="UP000251314">
    <property type="component" value="Unassembled WGS sequence"/>
</dbReference>
<evidence type="ECO:0000256" key="3">
    <source>
        <dbReference type="SAM" id="Coils"/>
    </source>
</evidence>
<gene>
    <name evidence="9" type="ORF">JG687_00003932</name>
    <name evidence="10" type="ORF">PC110_g7135</name>
    <name evidence="4" type="ORF">PC113_g3864</name>
    <name evidence="5" type="ORF">PC115_g4718</name>
    <name evidence="6" type="ORF">PC117_g359</name>
    <name evidence="7" type="ORF">PC118_g3206</name>
    <name evidence="8" type="ORF">PC129_g7126</name>
</gene>
<dbReference type="Proteomes" id="UP000736787">
    <property type="component" value="Unassembled WGS sequence"/>
</dbReference>
<evidence type="ECO:0000313" key="11">
    <source>
        <dbReference type="Proteomes" id="UP000251314"/>
    </source>
</evidence>
<sequence length="417" mass="46180">MELEAENARLKEALQALQERYDRLDTSTTKQIQDLTDENELLAEANRLLLEKQAQNPPTSSKDAPSLLQVPDELLLPGPALAIRQLVVLDNVHSFGNLLSVSAHATRPEIVITGGADKCVCVHDWKTGQKLCAVETSAPVLALALNPKREFADYFVAAGMDATHTLYRLEQQGEQCSVHTVCEFHDHNRHGAFKLAWSASGLLFATGSSDKSLNIYQCSQLNGAGQQAEKIKSFYFNGTVEAMVFAPSGLESSELLVVAVRDDCYVHYVDCSTFEKERINMNPDGIEHVSYTIMDLSLSPSGKYLLAATDSNRNFIFSVKQNVALRNFYGHKAGPYSQPRAVWHPSEKYVISNNEENGTIFVWSIASEQVVETFDAHDALVRDLVCPTSSVSPMLVTVSYDKRMKIWESSLAGIEIM</sequence>
<dbReference type="Gene3D" id="2.130.10.10">
    <property type="entry name" value="YVTN repeat-like/Quinoprotein amine dehydrogenase"/>
    <property type="match status" value="2"/>
</dbReference>
<dbReference type="EMBL" id="JAENGZ010000127">
    <property type="protein sequence ID" value="KAG6968129.1"/>
    <property type="molecule type" value="Genomic_DNA"/>
</dbReference>
<evidence type="ECO:0000313" key="8">
    <source>
        <dbReference type="EMBL" id="KAG3222146.1"/>
    </source>
</evidence>
<dbReference type="InterPro" id="IPR036322">
    <property type="entry name" value="WD40_repeat_dom_sf"/>
</dbReference>
<dbReference type="InterPro" id="IPR019775">
    <property type="entry name" value="WD40_repeat_CS"/>
</dbReference>
<organism evidence="10 11">
    <name type="scientific">Phytophthora cactorum</name>
    <dbReference type="NCBI Taxonomy" id="29920"/>
    <lineage>
        <taxon>Eukaryota</taxon>
        <taxon>Sar</taxon>
        <taxon>Stramenopiles</taxon>
        <taxon>Oomycota</taxon>
        <taxon>Peronosporomycetes</taxon>
        <taxon>Peronosporales</taxon>
        <taxon>Peronosporaceae</taxon>
        <taxon>Phytophthora</taxon>
    </lineage>
</organism>
<protein>
    <submittedName>
        <fullName evidence="10">Uncharacterized protein</fullName>
    </submittedName>
</protein>
<keyword evidence="1" id="KW-0853">WD repeat</keyword>
<dbReference type="Proteomes" id="UP000774804">
    <property type="component" value="Unassembled WGS sequence"/>
</dbReference>
<reference evidence="4" key="2">
    <citation type="submission" date="2018-10" db="EMBL/GenBank/DDBJ databases">
        <title>Effector identification in a new, highly contiguous assembly of the strawberry crown rot pathogen Phytophthora cactorum.</title>
        <authorList>
            <person name="Armitage A.D."/>
            <person name="Nellist C.F."/>
            <person name="Bates H."/>
            <person name="Vickerstaff R.J."/>
            <person name="Harrison R.J."/>
        </authorList>
    </citation>
    <scope>NUCLEOTIDE SEQUENCE</scope>
    <source>
        <strain evidence="4">15-7</strain>
        <strain evidence="5">4032</strain>
        <strain evidence="6">4040</strain>
        <strain evidence="7">P415</strain>
        <strain evidence="8">P421</strain>
    </source>
</reference>
<evidence type="ECO:0000256" key="2">
    <source>
        <dbReference type="ARBA" id="ARBA00022737"/>
    </source>
</evidence>
<evidence type="ECO:0000313" key="9">
    <source>
        <dbReference type="EMBL" id="KAG6968129.1"/>
    </source>
</evidence>
<dbReference type="EMBL" id="RCMK01000004">
    <property type="protein sequence ID" value="KAG2955565.1"/>
    <property type="molecule type" value="Genomic_DNA"/>
</dbReference>
<dbReference type="Proteomes" id="UP000697107">
    <property type="component" value="Unassembled WGS sequence"/>
</dbReference>
<dbReference type="EMBL" id="RCMV01000192">
    <property type="protein sequence ID" value="KAG3222146.1"/>
    <property type="molecule type" value="Genomic_DNA"/>
</dbReference>
<dbReference type="Proteomes" id="UP000735874">
    <property type="component" value="Unassembled WGS sequence"/>
</dbReference>
<keyword evidence="11" id="KW-1185">Reference proteome</keyword>
<keyword evidence="2" id="KW-0677">Repeat</keyword>
<dbReference type="SUPFAM" id="SSF50978">
    <property type="entry name" value="WD40 repeat-like"/>
    <property type="match status" value="1"/>
</dbReference>
<dbReference type="EMBL" id="RCMG01000062">
    <property type="protein sequence ID" value="KAG2865252.1"/>
    <property type="molecule type" value="Genomic_DNA"/>
</dbReference>
<dbReference type="Pfam" id="PF00400">
    <property type="entry name" value="WD40"/>
    <property type="match status" value="2"/>
</dbReference>
<evidence type="ECO:0000313" key="6">
    <source>
        <dbReference type="EMBL" id="KAG2955565.1"/>
    </source>
</evidence>
<evidence type="ECO:0000313" key="7">
    <source>
        <dbReference type="EMBL" id="KAG2994984.1"/>
    </source>
</evidence>
<comment type="caution">
    <text evidence="10">The sequence shown here is derived from an EMBL/GenBank/DDBJ whole genome shotgun (WGS) entry which is preliminary data.</text>
</comment>
<dbReference type="InterPro" id="IPR015943">
    <property type="entry name" value="WD40/YVTN_repeat-like_dom_sf"/>
</dbReference>
<reference evidence="9" key="3">
    <citation type="submission" date="2021-01" db="EMBL/GenBank/DDBJ databases">
        <title>Phytophthora aleatoria, a newly-described species from Pinus radiata is distinct from Phytophthora cactorum isolates based on comparative genomics.</title>
        <authorList>
            <person name="Mcdougal R."/>
            <person name="Panda P."/>
            <person name="Williams N."/>
            <person name="Studholme D.J."/>
        </authorList>
    </citation>
    <scope>NUCLEOTIDE SEQUENCE</scope>
    <source>
        <strain evidence="9">NZFS 3830</strain>
    </source>
</reference>
<dbReference type="PANTHER" id="PTHR19848">
    <property type="entry name" value="WD40 REPEAT PROTEIN"/>
    <property type="match status" value="1"/>
</dbReference>
<dbReference type="InterPro" id="IPR001680">
    <property type="entry name" value="WD40_rpt"/>
</dbReference>